<name>A0A364NIM9_9GAMM</name>
<dbReference type="InterPro" id="IPR047655">
    <property type="entry name" value="Transpos_IS630-like"/>
</dbReference>
<dbReference type="SUPFAM" id="SSF46689">
    <property type="entry name" value="Homeodomain-like"/>
    <property type="match status" value="1"/>
</dbReference>
<feature type="domain" description="Winged helix-turn helix" evidence="2">
    <location>
        <begin position="98"/>
        <end position="155"/>
    </location>
</feature>
<dbReference type="AlphaFoldDB" id="A0A364NIM9"/>
<evidence type="ECO:0000313" key="4">
    <source>
        <dbReference type="Proteomes" id="UP000250744"/>
    </source>
</evidence>
<dbReference type="EMBL" id="QKRX01000014">
    <property type="protein sequence ID" value="RAU16922.1"/>
    <property type="molecule type" value="Genomic_DNA"/>
</dbReference>
<dbReference type="InterPro" id="IPR025959">
    <property type="entry name" value="Winged_HTH_dom"/>
</dbReference>
<dbReference type="Gene3D" id="1.10.10.10">
    <property type="entry name" value="Winged helix-like DNA-binding domain superfamily/Winged helix DNA-binding domain"/>
    <property type="match status" value="1"/>
</dbReference>
<evidence type="ECO:0000259" key="2">
    <source>
        <dbReference type="Pfam" id="PF13592"/>
    </source>
</evidence>
<protein>
    <submittedName>
        <fullName evidence="3">IS630 family transposase</fullName>
    </submittedName>
</protein>
<dbReference type="InterPro" id="IPR038717">
    <property type="entry name" value="Tc1-like_DDE_dom"/>
</dbReference>
<sequence length="290" mass="33439">MNIDARKLSPEQQEQLRQRAIRLRHEGKSFREIGQLLNVHSDTVGRWYKRYETGGFTAIAVQKRGPKKKQRRLTILQELHIIEAIFKQTPDQFKLSSALWTRRAIAQLIKQLWDIDIPVRTMGDYLKRWGFTPEKPLKNAWVQNPSRINAWLKEEYPKIKARAASEAAEIFWGNETGVNNLTRYGCRYVPVGEALIQPLRTKSVLLNMISATNNQGTVSFMLYKSTMTAKVLNKFLQALIKSTPNKVFLILDNLQVDHANLVKGWLKRGRAKRYLEVFFLPAHSTGPEPG</sequence>
<evidence type="ECO:0000313" key="3">
    <source>
        <dbReference type="EMBL" id="RAU16922.1"/>
    </source>
</evidence>
<proteinExistence type="predicted"/>
<evidence type="ECO:0000259" key="1">
    <source>
        <dbReference type="Pfam" id="PF13358"/>
    </source>
</evidence>
<dbReference type="NCBIfam" id="NF033545">
    <property type="entry name" value="transpos_IS630"/>
    <property type="match status" value="1"/>
</dbReference>
<accession>A0A364NIM9</accession>
<dbReference type="OrthoDB" id="129174at2"/>
<gene>
    <name evidence="3" type="ORF">DN062_15325</name>
</gene>
<feature type="domain" description="Tc1-like transposase DDE" evidence="1">
    <location>
        <begin position="170"/>
        <end position="284"/>
    </location>
</feature>
<dbReference type="GO" id="GO:0003676">
    <property type="term" value="F:nucleic acid binding"/>
    <property type="evidence" value="ECO:0007669"/>
    <property type="project" value="InterPro"/>
</dbReference>
<dbReference type="Pfam" id="PF13592">
    <property type="entry name" value="HTH_33"/>
    <property type="match status" value="1"/>
</dbReference>
<organism evidence="3 4">
    <name type="scientific">Nitrincola tibetensis</name>
    <dbReference type="NCBI Taxonomy" id="2219697"/>
    <lineage>
        <taxon>Bacteria</taxon>
        <taxon>Pseudomonadati</taxon>
        <taxon>Pseudomonadota</taxon>
        <taxon>Gammaproteobacteria</taxon>
        <taxon>Oceanospirillales</taxon>
        <taxon>Oceanospirillaceae</taxon>
        <taxon>Nitrincola</taxon>
    </lineage>
</organism>
<dbReference type="Pfam" id="PF13384">
    <property type="entry name" value="HTH_23"/>
    <property type="match status" value="1"/>
</dbReference>
<dbReference type="Gene3D" id="3.30.420.10">
    <property type="entry name" value="Ribonuclease H-like superfamily/Ribonuclease H"/>
    <property type="match status" value="1"/>
</dbReference>
<dbReference type="InterPro" id="IPR009057">
    <property type="entry name" value="Homeodomain-like_sf"/>
</dbReference>
<dbReference type="InterPro" id="IPR036388">
    <property type="entry name" value="WH-like_DNA-bd_sf"/>
</dbReference>
<dbReference type="RefSeq" id="WP_112160182.1">
    <property type="nucleotide sequence ID" value="NZ_QKRX01000014.1"/>
</dbReference>
<reference evidence="3 4" key="1">
    <citation type="submission" date="2018-06" db="EMBL/GenBank/DDBJ databases">
        <title>Nitrincola tibetense sp. nov., isolated from Lake XuguoCo on Tibetan Plateau.</title>
        <authorList>
            <person name="Xing P."/>
        </authorList>
    </citation>
    <scope>NUCLEOTIDE SEQUENCE [LARGE SCALE GENOMIC DNA]</scope>
    <source>
        <strain evidence="4">xg18</strain>
    </source>
</reference>
<dbReference type="Proteomes" id="UP000250744">
    <property type="component" value="Unassembled WGS sequence"/>
</dbReference>
<dbReference type="InterPro" id="IPR036397">
    <property type="entry name" value="RNaseH_sf"/>
</dbReference>
<comment type="caution">
    <text evidence="3">The sequence shown here is derived from an EMBL/GenBank/DDBJ whole genome shotgun (WGS) entry which is preliminary data.</text>
</comment>
<dbReference type="Pfam" id="PF13358">
    <property type="entry name" value="DDE_3"/>
    <property type="match status" value="1"/>
</dbReference>
<keyword evidence="4" id="KW-1185">Reference proteome</keyword>